<name>A0A5P9NG46_9GAMM</name>
<keyword evidence="11" id="KW-1185">Reference proteome</keyword>
<dbReference type="InterPro" id="IPR050301">
    <property type="entry name" value="NTE"/>
</dbReference>
<dbReference type="Pfam" id="PF01103">
    <property type="entry name" value="Omp85"/>
    <property type="match status" value="1"/>
</dbReference>
<comment type="subcellular location">
    <subcellularLocation>
        <location evidence="1">Membrane</location>
    </subcellularLocation>
</comment>
<dbReference type="GO" id="GO:0016042">
    <property type="term" value="P:lipid catabolic process"/>
    <property type="evidence" value="ECO:0007669"/>
    <property type="project" value="UniProtKB-UniRule"/>
</dbReference>
<dbReference type="PROSITE" id="PS01237">
    <property type="entry name" value="UPF0028"/>
    <property type="match status" value="1"/>
</dbReference>
<keyword evidence="3 7" id="KW-0378">Hydrolase</keyword>
<feature type="short sequence motif" description="GXSXG" evidence="7">
    <location>
        <begin position="61"/>
        <end position="65"/>
    </location>
</feature>
<dbReference type="Pfam" id="PF01734">
    <property type="entry name" value="Patatin"/>
    <property type="match status" value="1"/>
</dbReference>
<feature type="active site" description="Nucleophile" evidence="7">
    <location>
        <position position="63"/>
    </location>
</feature>
<dbReference type="InterPro" id="IPR001423">
    <property type="entry name" value="LysoPLipase_patatin_CS"/>
</dbReference>
<dbReference type="KEGG" id="halc:EY643_02015"/>
<evidence type="ECO:0000256" key="3">
    <source>
        <dbReference type="ARBA" id="ARBA00022801"/>
    </source>
</evidence>
<dbReference type="InterPro" id="IPR016035">
    <property type="entry name" value="Acyl_Trfase/lysoPLipase"/>
</dbReference>
<keyword evidence="5 7" id="KW-0443">Lipid metabolism</keyword>
<sequence length="742" mass="81245">MKSFLRTAGLIAGLVAALPSSAQEPSTNALVLAGGGARGIAHAGVIAALEEMQVPVDAIAGTSMGALVGGLYATGLNAEQLKLIVDNMAWEDAFKDSIDRDGLPPRRKSDDYDYPSSISVSFKNGSFSVPLGLVQGQQVQQIIKELVLPAEHIRDFNQLAIPYRAVATDIETGDAYIFDEGNLVTAMRASMSLPALLAPVEHDGRLLVDGGLAMNIPVQVGRNMGGKRLIVVDIGTPLRKRDEITSILGVTDQMLNFLTRRNSLDQLATMGEDDILINPDLDGIGMLDFAETEQIYQRGYDAAMAKRDQLQSLALSDSQWSDYLAARVLPVSDTPVIARIDISNNHPVRDELIRVRLSQKIGEPLDRQQLGEDIEEVYALGHWEIIDYKVTEGNVLSIDARAKSWGDDELKFGMNLVTDLEGSSDINLGASYLWSGLTDLGGELYARGQIGDTILAGVQFYQPLDVKSRFFVVPQISYHDQDATTLGPEYELDELVGTWRVRRLSTQLDGGINLFDSVQARLGVFRNKGENRADVELGGNLPEEKYDEGGAMFSLRYDNLDDLYFPTKGQFFFTDYSAYTEDLGADANYERWQALGQAAFSHGRNTLILTAKTGQSLDAPNQPNNYYQLGGLFNLSGLSQNYLSGRQMAFAMAQYQFRLSGDTVLPFDMPSYVGASIEGGNLWSERSDVSSGDFVNAGSVYIALDSPVGPIYFAYGRTEDNLDAIYLALGWPFLSNMHMLGR</sequence>
<evidence type="ECO:0000313" key="11">
    <source>
        <dbReference type="Proteomes" id="UP000326287"/>
    </source>
</evidence>
<evidence type="ECO:0000256" key="2">
    <source>
        <dbReference type="ARBA" id="ARBA00006636"/>
    </source>
</evidence>
<reference evidence="10 11" key="1">
    <citation type="submission" date="2019-02" db="EMBL/GenBank/DDBJ databases">
        <authorList>
            <person name="Li S.-H."/>
        </authorList>
    </citation>
    <scope>NUCLEOTIDE SEQUENCE [LARGE SCALE GENOMIC DNA]</scope>
    <source>
        <strain evidence="10 11">IMCC14385</strain>
    </source>
</reference>
<dbReference type="SUPFAM" id="SSF52151">
    <property type="entry name" value="FabD/lysophospholipase-like"/>
    <property type="match status" value="1"/>
</dbReference>
<dbReference type="PANTHER" id="PTHR14226">
    <property type="entry name" value="NEUROPATHY TARGET ESTERASE/SWISS CHEESE D.MELANOGASTER"/>
    <property type="match status" value="1"/>
</dbReference>
<dbReference type="Gene3D" id="3.10.20.310">
    <property type="entry name" value="membrane protein fhac"/>
    <property type="match status" value="1"/>
</dbReference>
<keyword evidence="8" id="KW-0732">Signal</keyword>
<dbReference type="CDD" id="cd07205">
    <property type="entry name" value="Pat_PNPLA6_PNPLA7_NTE1_like"/>
    <property type="match status" value="1"/>
</dbReference>
<dbReference type="GO" id="GO:0019867">
    <property type="term" value="C:outer membrane"/>
    <property type="evidence" value="ECO:0007669"/>
    <property type="project" value="InterPro"/>
</dbReference>
<dbReference type="PANTHER" id="PTHR14226:SF29">
    <property type="entry name" value="NEUROPATHY TARGET ESTERASE SWS"/>
    <property type="match status" value="1"/>
</dbReference>
<dbReference type="RefSeq" id="WP_152660637.1">
    <property type="nucleotide sequence ID" value="NZ_CP036422.1"/>
</dbReference>
<dbReference type="InterPro" id="IPR000184">
    <property type="entry name" value="Bac_surfAg_D15"/>
</dbReference>
<feature type="active site" description="Proton acceptor" evidence="7">
    <location>
        <position position="209"/>
    </location>
</feature>
<evidence type="ECO:0000256" key="7">
    <source>
        <dbReference type="PROSITE-ProRule" id="PRU01161"/>
    </source>
</evidence>
<gene>
    <name evidence="10" type="ORF">EY643_02015</name>
</gene>
<evidence type="ECO:0000259" key="9">
    <source>
        <dbReference type="PROSITE" id="PS51635"/>
    </source>
</evidence>
<dbReference type="InterPro" id="IPR002641">
    <property type="entry name" value="PNPLA_dom"/>
</dbReference>
<feature type="short sequence motif" description="GXGXXG" evidence="7">
    <location>
        <begin position="34"/>
        <end position="39"/>
    </location>
</feature>
<evidence type="ECO:0000256" key="5">
    <source>
        <dbReference type="ARBA" id="ARBA00023098"/>
    </source>
</evidence>
<comment type="similarity">
    <text evidence="2">Belongs to the NTE family.</text>
</comment>
<keyword evidence="4 7" id="KW-0442">Lipid degradation</keyword>
<dbReference type="Proteomes" id="UP000326287">
    <property type="component" value="Chromosome"/>
</dbReference>
<dbReference type="PROSITE" id="PS51635">
    <property type="entry name" value="PNPLA"/>
    <property type="match status" value="1"/>
</dbReference>
<dbReference type="OrthoDB" id="5290098at2"/>
<evidence type="ECO:0000313" key="10">
    <source>
        <dbReference type="EMBL" id="QFU74525.1"/>
    </source>
</evidence>
<organism evidence="10 11">
    <name type="scientific">Halioglobus maricola</name>
    <dbReference type="NCBI Taxonomy" id="2601894"/>
    <lineage>
        <taxon>Bacteria</taxon>
        <taxon>Pseudomonadati</taxon>
        <taxon>Pseudomonadota</taxon>
        <taxon>Gammaproteobacteria</taxon>
        <taxon>Cellvibrionales</taxon>
        <taxon>Halieaceae</taxon>
        <taxon>Halioglobus</taxon>
    </lineage>
</organism>
<dbReference type="Gene3D" id="3.40.1090.10">
    <property type="entry name" value="Cytosolic phospholipase A2 catalytic domain"/>
    <property type="match status" value="2"/>
</dbReference>
<dbReference type="Gene3D" id="2.40.160.50">
    <property type="entry name" value="membrane protein fhac: a member of the omp85/tpsb transporter family"/>
    <property type="match status" value="1"/>
</dbReference>
<dbReference type="EMBL" id="CP036422">
    <property type="protein sequence ID" value="QFU74525.1"/>
    <property type="molecule type" value="Genomic_DNA"/>
</dbReference>
<accession>A0A5P9NG46</accession>
<feature type="signal peptide" evidence="8">
    <location>
        <begin position="1"/>
        <end position="22"/>
    </location>
</feature>
<evidence type="ECO:0000256" key="8">
    <source>
        <dbReference type="SAM" id="SignalP"/>
    </source>
</evidence>
<dbReference type="GO" id="GO:0046470">
    <property type="term" value="P:phosphatidylcholine metabolic process"/>
    <property type="evidence" value="ECO:0007669"/>
    <property type="project" value="InterPro"/>
</dbReference>
<dbReference type="AlphaFoldDB" id="A0A5P9NG46"/>
<feature type="short sequence motif" description="DGA/G" evidence="7">
    <location>
        <begin position="209"/>
        <end position="211"/>
    </location>
</feature>
<keyword evidence="6" id="KW-0472">Membrane</keyword>
<evidence type="ECO:0000256" key="4">
    <source>
        <dbReference type="ARBA" id="ARBA00022963"/>
    </source>
</evidence>
<dbReference type="GO" id="GO:0004622">
    <property type="term" value="F:phosphatidylcholine lysophospholipase activity"/>
    <property type="evidence" value="ECO:0007669"/>
    <property type="project" value="InterPro"/>
</dbReference>
<evidence type="ECO:0000256" key="1">
    <source>
        <dbReference type="ARBA" id="ARBA00004370"/>
    </source>
</evidence>
<evidence type="ECO:0000256" key="6">
    <source>
        <dbReference type="ARBA" id="ARBA00023136"/>
    </source>
</evidence>
<proteinExistence type="inferred from homology"/>
<feature type="chain" id="PRO_5025003421" description="PNPLA domain-containing protein" evidence="8">
    <location>
        <begin position="23"/>
        <end position="742"/>
    </location>
</feature>
<protein>
    <recommendedName>
        <fullName evidence="9">PNPLA domain-containing protein</fullName>
    </recommendedName>
</protein>
<feature type="domain" description="PNPLA" evidence="9">
    <location>
        <begin position="30"/>
        <end position="222"/>
    </location>
</feature>